<evidence type="ECO:0000259" key="1">
    <source>
        <dbReference type="Pfam" id="PF06985"/>
    </source>
</evidence>
<evidence type="ECO:0000313" key="3">
    <source>
        <dbReference type="Proteomes" id="UP001446871"/>
    </source>
</evidence>
<sequence length="683" mass="75770">MESLKALPFRPDASVQQQPAIDDDNTAFRYAPHVLCPACRELLTLAIERHRQRGAQLSEFIETAYDFAHLCESAKLGCHVCALFEAAMWTQPHDIVDTARMRDWKVAFALLPATDPDALLMITIECSGGGAMRGYGLSVFPNGSAGSSPSMPTPIAGLSLGRSTGDEETFNVAKTWLHTCLEEHRLCAENDDAARVVRPRRLLQLNDTIRLVDSTAATGQDYVALSHCWGNQVLVPTLRGKRDATEAVLRVGVELSYLPKTFQDAVLVTRKLGFKFLWIDSLCIIQDSDDDWKDQAEITALVYNNSVLTIAALKSSGSHDGCFTDGRNPLRLRPCVSEDLGVSVSSWNPGRLWGVEVNTSGYGASPLHSRAWVVQERYSAPRTLLYGANGIYWECRCAQASESHYCNVGWDDESNKKTWLQRLEVGSTESLRLSGWDERRNPSLVTWKDHWIGLLKAYSSCQLTKSTDKIIAVTGLIKEIERRSKAKPRCILGLWDYDLPGMALWYRSRDSANSATDLIGRLDNKMPTWTWASVEGRCSYLVSGGDIEWQADVSIDEAAVPAAMKVETWRRQVLLDDDAIQLDPDDPKVEDGGWGGDLDETYSWFPDAEMPGPDVPLSVIPLQRVRISSGLWVARCLVLTPCMKKAGGAAFTRVGVVLIRYSDKKDDPFYSKGKEAPVAVVLE</sequence>
<organism evidence="2 3">
    <name type="scientific">Apiospora saccharicola</name>
    <dbReference type="NCBI Taxonomy" id="335842"/>
    <lineage>
        <taxon>Eukaryota</taxon>
        <taxon>Fungi</taxon>
        <taxon>Dikarya</taxon>
        <taxon>Ascomycota</taxon>
        <taxon>Pezizomycotina</taxon>
        <taxon>Sordariomycetes</taxon>
        <taxon>Xylariomycetidae</taxon>
        <taxon>Amphisphaeriales</taxon>
        <taxon>Apiosporaceae</taxon>
        <taxon>Apiospora</taxon>
    </lineage>
</organism>
<accession>A0ABR1UP04</accession>
<dbReference type="Proteomes" id="UP001446871">
    <property type="component" value="Unassembled WGS sequence"/>
</dbReference>
<dbReference type="EMBL" id="JAQQWM010000006">
    <property type="protein sequence ID" value="KAK8060646.1"/>
    <property type="molecule type" value="Genomic_DNA"/>
</dbReference>
<dbReference type="PANTHER" id="PTHR33112:SF16">
    <property type="entry name" value="HETEROKARYON INCOMPATIBILITY DOMAIN-CONTAINING PROTEIN"/>
    <property type="match status" value="1"/>
</dbReference>
<feature type="domain" description="Heterokaryon incompatibility" evidence="1">
    <location>
        <begin position="222"/>
        <end position="376"/>
    </location>
</feature>
<reference evidence="2 3" key="1">
    <citation type="submission" date="2023-01" db="EMBL/GenBank/DDBJ databases">
        <title>Analysis of 21 Apiospora genomes using comparative genomics revels a genus with tremendous synthesis potential of carbohydrate active enzymes and secondary metabolites.</title>
        <authorList>
            <person name="Sorensen T."/>
        </authorList>
    </citation>
    <scope>NUCLEOTIDE SEQUENCE [LARGE SCALE GENOMIC DNA]</scope>
    <source>
        <strain evidence="2 3">CBS 83171</strain>
    </source>
</reference>
<protein>
    <submittedName>
        <fullName evidence="2">HET-domain-containing protein</fullName>
    </submittedName>
</protein>
<dbReference type="Pfam" id="PF06985">
    <property type="entry name" value="HET"/>
    <property type="match status" value="1"/>
</dbReference>
<dbReference type="InterPro" id="IPR010730">
    <property type="entry name" value="HET"/>
</dbReference>
<name>A0ABR1UP04_9PEZI</name>
<gene>
    <name evidence="2" type="ORF">PG996_010576</name>
</gene>
<proteinExistence type="predicted"/>
<keyword evidence="3" id="KW-1185">Reference proteome</keyword>
<evidence type="ECO:0000313" key="2">
    <source>
        <dbReference type="EMBL" id="KAK8060646.1"/>
    </source>
</evidence>
<dbReference type="PANTHER" id="PTHR33112">
    <property type="entry name" value="DOMAIN PROTEIN, PUTATIVE-RELATED"/>
    <property type="match status" value="1"/>
</dbReference>
<comment type="caution">
    <text evidence="2">The sequence shown here is derived from an EMBL/GenBank/DDBJ whole genome shotgun (WGS) entry which is preliminary data.</text>
</comment>